<comment type="caution">
    <text evidence="2">The sequence shown here is derived from an EMBL/GenBank/DDBJ whole genome shotgun (WGS) entry which is preliminary data.</text>
</comment>
<sequence length="38" mass="3689">MRLAVEVATGVTRGDGEAAAAEDAGDGGRRQVTAAGDS</sequence>
<reference evidence="2 3" key="1">
    <citation type="submission" date="2020-07" db="EMBL/GenBank/DDBJ databases">
        <title>Genomic Encyclopedia of Type Strains, Phase IV (KMG-IV): sequencing the most valuable type-strain genomes for metagenomic binning, comparative biology and taxonomic classification.</title>
        <authorList>
            <person name="Goeker M."/>
        </authorList>
    </citation>
    <scope>NUCLEOTIDE SEQUENCE [LARGE SCALE GENOMIC DNA]</scope>
    <source>
        <strain evidence="2 3">DSM 45533</strain>
    </source>
</reference>
<protein>
    <submittedName>
        <fullName evidence="2">Uncharacterized protein</fullName>
    </submittedName>
</protein>
<evidence type="ECO:0000313" key="3">
    <source>
        <dbReference type="Proteomes" id="UP000530928"/>
    </source>
</evidence>
<name>A0A7W0CU89_9ACTN</name>
<proteinExistence type="predicted"/>
<organism evidence="2 3">
    <name type="scientific">Nonomuraea soli</name>
    <dbReference type="NCBI Taxonomy" id="1032476"/>
    <lineage>
        <taxon>Bacteria</taxon>
        <taxon>Bacillati</taxon>
        <taxon>Actinomycetota</taxon>
        <taxon>Actinomycetes</taxon>
        <taxon>Streptosporangiales</taxon>
        <taxon>Streptosporangiaceae</taxon>
        <taxon>Nonomuraea</taxon>
    </lineage>
</organism>
<dbReference type="Proteomes" id="UP000530928">
    <property type="component" value="Unassembled WGS sequence"/>
</dbReference>
<gene>
    <name evidence="2" type="ORF">HNR30_008725</name>
</gene>
<feature type="region of interest" description="Disordered" evidence="1">
    <location>
        <begin position="14"/>
        <end position="38"/>
    </location>
</feature>
<accession>A0A7W0CU89</accession>
<evidence type="ECO:0000256" key="1">
    <source>
        <dbReference type="SAM" id="MobiDB-lite"/>
    </source>
</evidence>
<keyword evidence="3" id="KW-1185">Reference proteome</keyword>
<dbReference type="AlphaFoldDB" id="A0A7W0CU89"/>
<dbReference type="EMBL" id="JACDUR010000011">
    <property type="protein sequence ID" value="MBA2897327.1"/>
    <property type="molecule type" value="Genomic_DNA"/>
</dbReference>
<evidence type="ECO:0000313" key="2">
    <source>
        <dbReference type="EMBL" id="MBA2897327.1"/>
    </source>
</evidence>